<organism evidence="2 3">
    <name type="scientific">Nitrosotalea devaniterrae</name>
    <dbReference type="NCBI Taxonomy" id="1078905"/>
    <lineage>
        <taxon>Archaea</taxon>
        <taxon>Nitrososphaerota</taxon>
        <taxon>Nitrososphaeria</taxon>
        <taxon>Nitrosotaleales</taxon>
        <taxon>Nitrosotaleaceae</taxon>
        <taxon>Nitrosotalea</taxon>
    </lineage>
</organism>
<gene>
    <name evidence="2" type="ORF">NDEV_2011</name>
</gene>
<name>A0A128A5Z7_9ARCH</name>
<reference evidence="3" key="1">
    <citation type="submission" date="2015-10" db="EMBL/GenBank/DDBJ databases">
        <authorList>
            <person name="Lehtovirta-Morley L.E."/>
            <person name="Vieille C."/>
        </authorList>
    </citation>
    <scope>NUCLEOTIDE SEQUENCE [LARGE SCALE GENOMIC DNA]</scope>
</reference>
<keyword evidence="1" id="KW-1133">Transmembrane helix</keyword>
<keyword evidence="1" id="KW-0812">Transmembrane</keyword>
<accession>A0A128A5Z7</accession>
<dbReference type="AlphaFoldDB" id="A0A128A5Z7"/>
<dbReference type="KEGG" id="ndv:NDEV_2011"/>
<evidence type="ECO:0000256" key="1">
    <source>
        <dbReference type="SAM" id="Phobius"/>
    </source>
</evidence>
<evidence type="ECO:0000313" key="2">
    <source>
        <dbReference type="EMBL" id="CUR52773.1"/>
    </source>
</evidence>
<dbReference type="Proteomes" id="UP000196239">
    <property type="component" value="Chromosome 1"/>
</dbReference>
<keyword evidence="1" id="KW-0472">Membrane</keyword>
<sequence>MTDELIEYVIHLIDGKKGDVGRLGYILDTLQDGKTLYNSDKKYLDSLISTYLSPSKKKSGDQKSVEELKIELARVKERLEKFEKRGYKKPVGRKAGFFFVTFFFGWHAVITLLDKKSVINIHDLNPYLLPLYQLDKVIPAEYLNYVYQFNLSIPKIVVLAWGAMIITWVILGFVYLVKFIRSRYNPGKR</sequence>
<dbReference type="EMBL" id="LN890280">
    <property type="protein sequence ID" value="CUR52773.1"/>
    <property type="molecule type" value="Genomic_DNA"/>
</dbReference>
<proteinExistence type="predicted"/>
<keyword evidence="3" id="KW-1185">Reference proteome</keyword>
<protein>
    <submittedName>
        <fullName evidence="2">Uncharacterized protein</fullName>
    </submittedName>
</protein>
<feature type="transmembrane region" description="Helical" evidence="1">
    <location>
        <begin position="156"/>
        <end position="180"/>
    </location>
</feature>
<evidence type="ECO:0000313" key="3">
    <source>
        <dbReference type="Proteomes" id="UP000196239"/>
    </source>
</evidence>
<feature type="transmembrane region" description="Helical" evidence="1">
    <location>
        <begin position="95"/>
        <end position="113"/>
    </location>
</feature>